<keyword evidence="7" id="KW-1185">Reference proteome</keyword>
<dbReference type="AlphaFoldDB" id="E4X7K9"/>
<evidence type="ECO:0000256" key="1">
    <source>
        <dbReference type="ARBA" id="ARBA00022723"/>
    </source>
</evidence>
<dbReference type="InterPro" id="IPR013083">
    <property type="entry name" value="Znf_RING/FYVE/PHD"/>
</dbReference>
<keyword evidence="1" id="KW-0479">Metal-binding</keyword>
<dbReference type="InParanoid" id="E4X7K9"/>
<dbReference type="OrthoDB" id="2011769at2759"/>
<keyword evidence="3" id="KW-0862">Zinc</keyword>
<dbReference type="SMART" id="SM00184">
    <property type="entry name" value="RING"/>
    <property type="match status" value="1"/>
</dbReference>
<reference evidence="6" key="1">
    <citation type="journal article" date="2010" name="Science">
        <title>Plasticity of animal genome architecture unmasked by rapid evolution of a pelagic tunicate.</title>
        <authorList>
            <person name="Denoeud F."/>
            <person name="Henriet S."/>
            <person name="Mungpakdee S."/>
            <person name="Aury J.M."/>
            <person name="Da Silva C."/>
            <person name="Brinkmann H."/>
            <person name="Mikhaleva J."/>
            <person name="Olsen L.C."/>
            <person name="Jubin C."/>
            <person name="Canestro C."/>
            <person name="Bouquet J.M."/>
            <person name="Danks G."/>
            <person name="Poulain J."/>
            <person name="Campsteijn C."/>
            <person name="Adamski M."/>
            <person name="Cross I."/>
            <person name="Yadetie F."/>
            <person name="Muffato M."/>
            <person name="Louis A."/>
            <person name="Butcher S."/>
            <person name="Tsagkogeorga G."/>
            <person name="Konrad A."/>
            <person name="Singh S."/>
            <person name="Jensen M.F."/>
            <person name="Cong E.H."/>
            <person name="Eikeseth-Otteraa H."/>
            <person name="Noel B."/>
            <person name="Anthouard V."/>
            <person name="Porcel B.M."/>
            <person name="Kachouri-Lafond R."/>
            <person name="Nishino A."/>
            <person name="Ugolini M."/>
            <person name="Chourrout P."/>
            <person name="Nishida H."/>
            <person name="Aasland R."/>
            <person name="Huzurbazar S."/>
            <person name="Westhof E."/>
            <person name="Delsuc F."/>
            <person name="Lehrach H."/>
            <person name="Reinhardt R."/>
            <person name="Weissenbach J."/>
            <person name="Roy S.W."/>
            <person name="Artiguenave F."/>
            <person name="Postlethwait J.H."/>
            <person name="Manak J.R."/>
            <person name="Thompson E.M."/>
            <person name="Jaillon O."/>
            <person name="Du Pasquier L."/>
            <person name="Boudinot P."/>
            <person name="Liberles D.A."/>
            <person name="Volff J.N."/>
            <person name="Philippe H."/>
            <person name="Lenhard B."/>
            <person name="Roest Crollius H."/>
            <person name="Wincker P."/>
            <person name="Chourrout D."/>
        </authorList>
    </citation>
    <scope>NUCLEOTIDE SEQUENCE [LARGE SCALE GENOMIC DNA]</scope>
</reference>
<accession>E4X7K9</accession>
<dbReference type="EMBL" id="FN653028">
    <property type="protein sequence ID" value="CBY18681.1"/>
    <property type="molecule type" value="Genomic_DNA"/>
</dbReference>
<dbReference type="Proteomes" id="UP000001307">
    <property type="component" value="Unassembled WGS sequence"/>
</dbReference>
<dbReference type="PROSITE" id="PS50089">
    <property type="entry name" value="ZF_RING_2"/>
    <property type="match status" value="1"/>
</dbReference>
<organism evidence="6">
    <name type="scientific">Oikopleura dioica</name>
    <name type="common">Tunicate</name>
    <dbReference type="NCBI Taxonomy" id="34765"/>
    <lineage>
        <taxon>Eukaryota</taxon>
        <taxon>Metazoa</taxon>
        <taxon>Chordata</taxon>
        <taxon>Tunicata</taxon>
        <taxon>Appendicularia</taxon>
        <taxon>Copelata</taxon>
        <taxon>Oikopleuridae</taxon>
        <taxon>Oikopleura</taxon>
    </lineage>
</organism>
<evidence type="ECO:0000256" key="4">
    <source>
        <dbReference type="PROSITE-ProRule" id="PRU00175"/>
    </source>
</evidence>
<evidence type="ECO:0000256" key="3">
    <source>
        <dbReference type="ARBA" id="ARBA00022833"/>
    </source>
</evidence>
<evidence type="ECO:0000256" key="2">
    <source>
        <dbReference type="ARBA" id="ARBA00022771"/>
    </source>
</evidence>
<proteinExistence type="predicted"/>
<evidence type="ECO:0000313" key="7">
    <source>
        <dbReference type="Proteomes" id="UP000001307"/>
    </source>
</evidence>
<evidence type="ECO:0000313" key="6">
    <source>
        <dbReference type="EMBL" id="CBY18681.1"/>
    </source>
</evidence>
<dbReference type="InterPro" id="IPR001841">
    <property type="entry name" value="Znf_RING"/>
</dbReference>
<protein>
    <recommendedName>
        <fullName evidence="5">RING-type domain-containing protein</fullName>
    </recommendedName>
</protein>
<feature type="domain" description="RING-type" evidence="5">
    <location>
        <begin position="174"/>
        <end position="215"/>
    </location>
</feature>
<dbReference type="SUPFAM" id="SSF57850">
    <property type="entry name" value="RING/U-box"/>
    <property type="match status" value="1"/>
</dbReference>
<gene>
    <name evidence="6" type="ORF">GSOID_T00003545001</name>
</gene>
<name>E4X7K9_OIKDI</name>
<keyword evidence="2 4" id="KW-0863">Zinc-finger</keyword>
<dbReference type="GO" id="GO:0008270">
    <property type="term" value="F:zinc ion binding"/>
    <property type="evidence" value="ECO:0007669"/>
    <property type="project" value="UniProtKB-KW"/>
</dbReference>
<sequence length="225" mass="25770">MPKIIKEFVADGKGCDSCESFTESMIFIGPKTSSKKYCEECVPEDDNTKEIKFVPCDAQFKCPEDHCGTELSSFREHTLGKCCSYASEENYTDDKYVYQKKVADRFDAAKRAEEVAGKEYRKAKLIAENAESKFNCFRAIRKNYQDAMATAFCEAAKDLEQMKIKEDMDEKLFCKVCFEVYDQNERKESAPTACGHKSCLKCLKSLPSKNCPTCRKDFEEIMIIF</sequence>
<dbReference type="Gene3D" id="3.30.40.10">
    <property type="entry name" value="Zinc/RING finger domain, C3HC4 (zinc finger)"/>
    <property type="match status" value="1"/>
</dbReference>
<evidence type="ECO:0000259" key="5">
    <source>
        <dbReference type="PROSITE" id="PS50089"/>
    </source>
</evidence>